<proteinExistence type="predicted"/>
<protein>
    <recommendedName>
        <fullName evidence="3">20S proteasome subunit A/B</fullName>
    </recommendedName>
</protein>
<dbReference type="SUPFAM" id="SSF56235">
    <property type="entry name" value="N-terminal nucleophile aminohydrolases (Ntn hydrolases)"/>
    <property type="match status" value="1"/>
</dbReference>
<evidence type="ECO:0000313" key="2">
    <source>
        <dbReference type="Proteomes" id="UP000284416"/>
    </source>
</evidence>
<evidence type="ECO:0000313" key="1">
    <source>
        <dbReference type="EMBL" id="RHW32126.1"/>
    </source>
</evidence>
<dbReference type="EMBL" id="QWEG01000020">
    <property type="protein sequence ID" value="RHW32126.1"/>
    <property type="molecule type" value="Genomic_DNA"/>
</dbReference>
<dbReference type="Proteomes" id="UP000284416">
    <property type="component" value="Unassembled WGS sequence"/>
</dbReference>
<keyword evidence="2" id="KW-1185">Reference proteome</keyword>
<evidence type="ECO:0008006" key="3">
    <source>
        <dbReference type="Google" id="ProtNLM"/>
    </source>
</evidence>
<sequence>MSLIICTYVPTGIVLSGDSRTTVTLQNTQQVPNRVTHTTNLVLSDATNKIFRVFNKFGVGTFGGALINDLPIEHYIKEFEHANQENALGTTGQFATQLLAYFRAFSPIPTVSFLVAGYDHNEPFVFQVNVPNNQCERINTDPASNEVQYGIIRGGDTEIVNRLLSQPQHLPLFGMLNLQDAIDFSRHLIRATIDQLRFEPRFPTVGGPIDTLILKPNETTFIVKKQLTTHN</sequence>
<accession>A0A417YH38</accession>
<dbReference type="AlphaFoldDB" id="A0A417YH38"/>
<dbReference type="RefSeq" id="WP_118924352.1">
    <property type="nucleotide sequence ID" value="NZ_QWEG01000020.1"/>
</dbReference>
<name>A0A417YH38_9BACI</name>
<dbReference type="InterPro" id="IPR029055">
    <property type="entry name" value="Ntn_hydrolases_N"/>
</dbReference>
<organism evidence="1 2">
    <name type="scientific">Neobacillus notoginsengisoli</name>
    <dbReference type="NCBI Taxonomy" id="1578198"/>
    <lineage>
        <taxon>Bacteria</taxon>
        <taxon>Bacillati</taxon>
        <taxon>Bacillota</taxon>
        <taxon>Bacilli</taxon>
        <taxon>Bacillales</taxon>
        <taxon>Bacillaceae</taxon>
        <taxon>Neobacillus</taxon>
    </lineage>
</organism>
<gene>
    <name evidence="1" type="ORF">D1B31_21540</name>
</gene>
<comment type="caution">
    <text evidence="1">The sequence shown here is derived from an EMBL/GenBank/DDBJ whole genome shotgun (WGS) entry which is preliminary data.</text>
</comment>
<dbReference type="OrthoDB" id="2845550at2"/>
<dbReference type="Gene3D" id="3.60.20.10">
    <property type="entry name" value="Glutamine Phosphoribosylpyrophosphate, subunit 1, domain 1"/>
    <property type="match status" value="1"/>
</dbReference>
<reference evidence="1 2" key="1">
    <citation type="journal article" date="2017" name="Int. J. Syst. Evol. Microbiol.">
        <title>Bacillus notoginsengisoli sp. nov., a novel bacterium isolated from the rhizosphere of Panax notoginseng.</title>
        <authorList>
            <person name="Zhang M.Y."/>
            <person name="Cheng J."/>
            <person name="Cai Y."/>
            <person name="Zhang T.Y."/>
            <person name="Wu Y.Y."/>
            <person name="Manikprabhu D."/>
            <person name="Li W.J."/>
            <person name="Zhang Y.X."/>
        </authorList>
    </citation>
    <scope>NUCLEOTIDE SEQUENCE [LARGE SCALE GENOMIC DNA]</scope>
    <source>
        <strain evidence="1 2">JCM 30743</strain>
    </source>
</reference>